<dbReference type="Proteomes" id="UP000228593">
    <property type="component" value="Unassembled WGS sequence"/>
</dbReference>
<evidence type="ECO:0000313" key="11">
    <source>
        <dbReference type="Proteomes" id="UP000228593"/>
    </source>
</evidence>
<dbReference type="PROSITE" id="PS00211">
    <property type="entry name" value="ABC_TRANSPORTER_1"/>
    <property type="match status" value="1"/>
</dbReference>
<dbReference type="InterPro" id="IPR015854">
    <property type="entry name" value="ABC_transpr_LolD-like"/>
</dbReference>
<organism evidence="10 11">
    <name type="scientific">Massilia psychrophila</name>
    <dbReference type="NCBI Taxonomy" id="1603353"/>
    <lineage>
        <taxon>Bacteria</taxon>
        <taxon>Pseudomonadati</taxon>
        <taxon>Pseudomonadota</taxon>
        <taxon>Betaproteobacteria</taxon>
        <taxon>Burkholderiales</taxon>
        <taxon>Oxalobacteraceae</taxon>
        <taxon>Telluria group</taxon>
        <taxon>Massilia</taxon>
    </lineage>
</organism>
<dbReference type="Pfam" id="PF00005">
    <property type="entry name" value="ABC_tran"/>
    <property type="match status" value="1"/>
</dbReference>
<dbReference type="EMBL" id="PDOB01000005">
    <property type="protein sequence ID" value="PIL40826.1"/>
    <property type="molecule type" value="Genomic_DNA"/>
</dbReference>
<comment type="subunit">
    <text evidence="8">The complex is composed of two ATP-binding proteins (LolD) and two transmembrane proteins (LolC and LolE).</text>
</comment>
<dbReference type="SUPFAM" id="SSF52540">
    <property type="entry name" value="P-loop containing nucleoside triphosphate hydrolases"/>
    <property type="match status" value="1"/>
</dbReference>
<feature type="domain" description="ABC transporter" evidence="9">
    <location>
        <begin position="18"/>
        <end position="254"/>
    </location>
</feature>
<comment type="subcellular location">
    <subcellularLocation>
        <location evidence="8">Cell inner membrane</location>
        <topology evidence="8">Peripheral membrane protein</topology>
    </subcellularLocation>
</comment>
<reference evidence="10 11" key="1">
    <citation type="submission" date="2017-10" db="EMBL/GenBank/DDBJ databases">
        <title>Massilia psychrophilum sp. nov., a novel purple-pigmented bacterium isolated from Tianshan glacier, Xinjiang Municipality, China.</title>
        <authorList>
            <person name="Wang H."/>
        </authorList>
    </citation>
    <scope>NUCLEOTIDE SEQUENCE [LARGE SCALE GENOMIC DNA]</scope>
    <source>
        <strain evidence="10 11">JCM 30813</strain>
    </source>
</reference>
<dbReference type="GO" id="GO:0022857">
    <property type="term" value="F:transmembrane transporter activity"/>
    <property type="evidence" value="ECO:0007669"/>
    <property type="project" value="TreeGrafter"/>
</dbReference>
<keyword evidence="2 8" id="KW-1003">Cell membrane</keyword>
<keyword evidence="4 8" id="KW-0547">Nucleotide-binding</keyword>
<dbReference type="NCBIfam" id="TIGR02211">
    <property type="entry name" value="LolD_lipo_ex"/>
    <property type="match status" value="1"/>
</dbReference>
<gene>
    <name evidence="8 10" type="primary">lolD</name>
    <name evidence="10" type="ORF">CR103_05065</name>
</gene>
<evidence type="ECO:0000256" key="7">
    <source>
        <dbReference type="ARBA" id="ARBA00023136"/>
    </source>
</evidence>
<dbReference type="InterPro" id="IPR011924">
    <property type="entry name" value="LolD_lipo_ATP-bd"/>
</dbReference>
<evidence type="ECO:0000256" key="3">
    <source>
        <dbReference type="ARBA" id="ARBA00022519"/>
    </source>
</evidence>
<keyword evidence="10" id="KW-0449">Lipoprotein</keyword>
<keyword evidence="6 8" id="KW-1278">Translocase</keyword>
<keyword evidence="5 8" id="KW-0067">ATP-binding</keyword>
<keyword evidence="1 8" id="KW-0813">Transport</keyword>
<dbReference type="GO" id="GO:0044874">
    <property type="term" value="P:lipoprotein localization to outer membrane"/>
    <property type="evidence" value="ECO:0007669"/>
    <property type="project" value="TreeGrafter"/>
</dbReference>
<name>A0A2G8T446_9BURK</name>
<dbReference type="FunFam" id="3.40.50.300:FF:000230">
    <property type="entry name" value="Lipoprotein-releasing system ATP-binding protein LolD"/>
    <property type="match status" value="1"/>
</dbReference>
<comment type="caution">
    <text evidence="10">The sequence shown here is derived from an EMBL/GenBank/DDBJ whole genome shotgun (WGS) entry which is preliminary data.</text>
</comment>
<dbReference type="PANTHER" id="PTHR24220">
    <property type="entry name" value="IMPORT ATP-BINDING PROTEIN"/>
    <property type="match status" value="1"/>
</dbReference>
<evidence type="ECO:0000256" key="4">
    <source>
        <dbReference type="ARBA" id="ARBA00022741"/>
    </source>
</evidence>
<dbReference type="OrthoDB" id="581709at2"/>
<dbReference type="CDD" id="cd03255">
    <property type="entry name" value="ABC_MJ0796_LolCDE_FtsE"/>
    <property type="match status" value="1"/>
</dbReference>
<sequence length="255" mass="27102">MNESVNESVSKPVQAPVLACRGLGKTYTQGAYQVKVLDKVDLDVRRGEHVAIVGASGSGKSTLLHLLGGLDTPSTGSVTLQGLDFATLSETKRGDLRNSSLGFVYQFHHLLPEFSALDNVAMPLLIRREKRATALEKAAAILARVGLSKRAIHVPGELSGGERQRVALARALVTQPACVLADEPTGNLDSATAQQIFALMLELSGTLGTAFVIVTHDIELARRCDRVLRLTEHGLQAEESVLSAPPSTLFSGANS</sequence>
<accession>A0A2G8T446</accession>
<evidence type="ECO:0000256" key="5">
    <source>
        <dbReference type="ARBA" id="ARBA00022840"/>
    </source>
</evidence>
<dbReference type="GO" id="GO:0005886">
    <property type="term" value="C:plasma membrane"/>
    <property type="evidence" value="ECO:0007669"/>
    <property type="project" value="UniProtKB-SubCell"/>
</dbReference>
<evidence type="ECO:0000313" key="10">
    <source>
        <dbReference type="EMBL" id="PIL40826.1"/>
    </source>
</evidence>
<dbReference type="InterPro" id="IPR017871">
    <property type="entry name" value="ABC_transporter-like_CS"/>
</dbReference>
<dbReference type="GO" id="GO:0089705">
    <property type="term" value="P:protein localization to outer membrane"/>
    <property type="evidence" value="ECO:0007669"/>
    <property type="project" value="TreeGrafter"/>
</dbReference>
<dbReference type="InterPro" id="IPR027417">
    <property type="entry name" value="P-loop_NTPase"/>
</dbReference>
<keyword evidence="11" id="KW-1185">Reference proteome</keyword>
<evidence type="ECO:0000256" key="6">
    <source>
        <dbReference type="ARBA" id="ARBA00022967"/>
    </source>
</evidence>
<comment type="function">
    <text evidence="8">Part of the ABC transporter complex LolCDE involved in the translocation of mature outer membrane-directed lipoproteins, from the inner membrane to the periplasmic chaperone, LolA. Responsible for the formation of the LolA-lipoprotein complex in an ATP-dependent manner.</text>
</comment>
<comment type="similarity">
    <text evidence="8">Belongs to the ABC transporter superfamily. Lipoprotein translocase (TC 3.A.1.125) family.</text>
</comment>
<proteinExistence type="inferred from homology"/>
<dbReference type="InterPro" id="IPR003593">
    <property type="entry name" value="AAA+_ATPase"/>
</dbReference>
<keyword evidence="3 8" id="KW-0997">Cell inner membrane</keyword>
<evidence type="ECO:0000256" key="8">
    <source>
        <dbReference type="RuleBase" id="RU367068"/>
    </source>
</evidence>
<dbReference type="RefSeq" id="WP_099914931.1">
    <property type="nucleotide sequence ID" value="NZ_BMHS01000008.1"/>
</dbReference>
<dbReference type="Gene3D" id="3.40.50.300">
    <property type="entry name" value="P-loop containing nucleotide triphosphate hydrolases"/>
    <property type="match status" value="1"/>
</dbReference>
<dbReference type="GO" id="GO:0005524">
    <property type="term" value="F:ATP binding"/>
    <property type="evidence" value="ECO:0007669"/>
    <property type="project" value="UniProtKB-UniRule"/>
</dbReference>
<dbReference type="PANTHER" id="PTHR24220:SF689">
    <property type="entry name" value="LIPOPROTEIN-RELEASING SYSTEM ATP-BINDING PROTEIN LOLD"/>
    <property type="match status" value="1"/>
</dbReference>
<dbReference type="EC" id="7.6.2.-" evidence="8"/>
<dbReference type="GO" id="GO:0016887">
    <property type="term" value="F:ATP hydrolysis activity"/>
    <property type="evidence" value="ECO:0007669"/>
    <property type="project" value="InterPro"/>
</dbReference>
<dbReference type="PROSITE" id="PS50893">
    <property type="entry name" value="ABC_TRANSPORTER_2"/>
    <property type="match status" value="1"/>
</dbReference>
<evidence type="ECO:0000256" key="2">
    <source>
        <dbReference type="ARBA" id="ARBA00022475"/>
    </source>
</evidence>
<evidence type="ECO:0000259" key="9">
    <source>
        <dbReference type="PROSITE" id="PS50893"/>
    </source>
</evidence>
<dbReference type="SMART" id="SM00382">
    <property type="entry name" value="AAA"/>
    <property type="match status" value="1"/>
</dbReference>
<dbReference type="InterPro" id="IPR003439">
    <property type="entry name" value="ABC_transporter-like_ATP-bd"/>
</dbReference>
<dbReference type="AlphaFoldDB" id="A0A2G8T446"/>
<evidence type="ECO:0000256" key="1">
    <source>
        <dbReference type="ARBA" id="ARBA00022448"/>
    </source>
</evidence>
<keyword evidence="7 8" id="KW-0472">Membrane</keyword>
<dbReference type="InterPro" id="IPR017911">
    <property type="entry name" value="MacB-like_ATP-bd"/>
</dbReference>
<protein>
    <recommendedName>
        <fullName evidence="8">Lipoprotein-releasing system ATP-binding protein LolD</fullName>
        <ecNumber evidence="8">7.6.2.-</ecNumber>
    </recommendedName>
</protein>